<reference evidence="1 2" key="1">
    <citation type="submission" date="2015-01" db="EMBL/GenBank/DDBJ databases">
        <title>Evolution of Trichinella species and genotypes.</title>
        <authorList>
            <person name="Korhonen P.K."/>
            <person name="Edoardo P."/>
            <person name="Giuseppe L.R."/>
            <person name="Gasser R.B."/>
        </authorList>
    </citation>
    <scope>NUCLEOTIDE SEQUENCE [LARGE SCALE GENOMIC DNA]</scope>
    <source>
        <strain evidence="1">ISS120</strain>
    </source>
</reference>
<comment type="caution">
    <text evidence="1">The sequence shown here is derived from an EMBL/GenBank/DDBJ whole genome shotgun (WGS) entry which is preliminary data.</text>
</comment>
<feature type="non-terminal residue" evidence="1">
    <location>
        <position position="209"/>
    </location>
</feature>
<gene>
    <name evidence="1" type="ORF">T03_5734</name>
</gene>
<proteinExistence type="predicted"/>
<name>A0A0V1CYD0_TRIBR</name>
<dbReference type="EMBL" id="JYDI01000073">
    <property type="protein sequence ID" value="KRY54223.1"/>
    <property type="molecule type" value="Genomic_DNA"/>
</dbReference>
<organism evidence="1 2">
    <name type="scientific">Trichinella britovi</name>
    <name type="common">Parasitic roundworm</name>
    <dbReference type="NCBI Taxonomy" id="45882"/>
    <lineage>
        <taxon>Eukaryota</taxon>
        <taxon>Metazoa</taxon>
        <taxon>Ecdysozoa</taxon>
        <taxon>Nematoda</taxon>
        <taxon>Enoplea</taxon>
        <taxon>Dorylaimia</taxon>
        <taxon>Trichinellida</taxon>
        <taxon>Trichinellidae</taxon>
        <taxon>Trichinella</taxon>
    </lineage>
</organism>
<evidence type="ECO:0000313" key="2">
    <source>
        <dbReference type="Proteomes" id="UP000054653"/>
    </source>
</evidence>
<accession>A0A0V1CYD0</accession>
<protein>
    <submittedName>
        <fullName evidence="1">Uncharacterized protein</fullName>
    </submittedName>
</protein>
<keyword evidence="2" id="KW-1185">Reference proteome</keyword>
<dbReference type="AlphaFoldDB" id="A0A0V1CYD0"/>
<dbReference type="Proteomes" id="UP000054653">
    <property type="component" value="Unassembled WGS sequence"/>
</dbReference>
<feature type="non-terminal residue" evidence="1">
    <location>
        <position position="1"/>
    </location>
</feature>
<evidence type="ECO:0000313" key="1">
    <source>
        <dbReference type="EMBL" id="KRY54223.1"/>
    </source>
</evidence>
<dbReference type="STRING" id="45882.A0A0V1CYD0"/>
<sequence length="209" mass="23455">FICSGHRDKSCSDHFVLNVASVSIEFVPDCSCIVQYYFKVLIYFIHDSITLTSSEYDISSDGAVTILLSQSSSVRTHPDNLLVLVAVSAFRIYGLRHPMKLVPLATLVHMDIKAFPSRPSVPLLITNSISCSHQFVLDVASQTSVTMDYVIIRKVFSRSRCHSQIAFPTVLMFFLVTEVRNCEDESRILNGLHRITIMACLYSSRAVEI</sequence>